<evidence type="ECO:0000256" key="2">
    <source>
        <dbReference type="ARBA" id="ARBA00007203"/>
    </source>
</evidence>
<dbReference type="OrthoDB" id="249612at2759"/>
<keyword evidence="4 7" id="KW-0747">Spliceosome</keyword>
<evidence type="ECO:0000256" key="3">
    <source>
        <dbReference type="ARBA" id="ARBA00022664"/>
    </source>
</evidence>
<dbReference type="Proteomes" id="UP000187283">
    <property type="component" value="Unassembled WGS sequence"/>
</dbReference>
<dbReference type="GO" id="GO:0030628">
    <property type="term" value="F:pre-mRNA 3'-splice site binding"/>
    <property type="evidence" value="ECO:0007669"/>
    <property type="project" value="UniProtKB-UniRule"/>
</dbReference>
<evidence type="ECO:0000256" key="1">
    <source>
        <dbReference type="ARBA" id="ARBA00004123"/>
    </source>
</evidence>
<comment type="subcellular location">
    <subcellularLocation>
        <location evidence="1 7">Nucleus</location>
    </subcellularLocation>
</comment>
<evidence type="ECO:0000256" key="4">
    <source>
        <dbReference type="ARBA" id="ARBA00022728"/>
    </source>
</evidence>
<evidence type="ECO:0000313" key="9">
    <source>
        <dbReference type="EMBL" id="OMJ08117.1"/>
    </source>
</evidence>
<sequence length="95" mass="10822">MHSGAPKLSREEYRKKKDLEAARKAGNVPAEVDEEGNDINPHIPQFMASAPWYVDNKKPGLKHQKNFKLQEKASDSWYSRGARKVSIFSILILNN</sequence>
<dbReference type="AlphaFoldDB" id="A0A1R1X0J1"/>
<name>A0A1R1X0J1_9FUNG</name>
<proteinExistence type="inferred from homology"/>
<evidence type="ECO:0000313" key="10">
    <source>
        <dbReference type="Proteomes" id="UP000187283"/>
    </source>
</evidence>
<evidence type="ECO:0000256" key="8">
    <source>
        <dbReference type="SAM" id="MobiDB-lite"/>
    </source>
</evidence>
<dbReference type="STRING" id="133412.A0A1R1X0J1"/>
<comment type="caution">
    <text evidence="9">The sequence shown here is derived from an EMBL/GenBank/DDBJ whole genome shotgun (WGS) entry which is preliminary data.</text>
</comment>
<comment type="similarity">
    <text evidence="2 7">Belongs to the SLU7 family.</text>
</comment>
<feature type="region of interest" description="Disordered" evidence="8">
    <location>
        <begin position="1"/>
        <end position="41"/>
    </location>
</feature>
<gene>
    <name evidence="9" type="ORF">AYI70_g11754</name>
</gene>
<evidence type="ECO:0000256" key="6">
    <source>
        <dbReference type="ARBA" id="ARBA00023242"/>
    </source>
</evidence>
<comment type="function">
    <text evidence="7">Involved in pre-mRNA splicing.</text>
</comment>
<dbReference type="GO" id="GO:0005681">
    <property type="term" value="C:spliceosomal complex"/>
    <property type="evidence" value="ECO:0007669"/>
    <property type="project" value="UniProtKB-UniRule"/>
</dbReference>
<keyword evidence="6 7" id="KW-0539">Nucleus</keyword>
<keyword evidence="10" id="KW-1185">Reference proteome</keyword>
<dbReference type="PANTHER" id="PTHR12942:SF2">
    <property type="entry name" value="PRE-MRNA-SPLICING FACTOR SLU7"/>
    <property type="match status" value="1"/>
</dbReference>
<dbReference type="PANTHER" id="PTHR12942">
    <property type="entry name" value="STEP II SPLICING FACTOR SLU7"/>
    <property type="match status" value="1"/>
</dbReference>
<keyword evidence="5 7" id="KW-0508">mRNA splicing</keyword>
<feature type="compositionally biased region" description="Basic and acidic residues" evidence="8">
    <location>
        <begin position="8"/>
        <end position="23"/>
    </location>
</feature>
<accession>A0A1R1X0J1</accession>
<reference evidence="9 10" key="1">
    <citation type="submission" date="2017-01" db="EMBL/GenBank/DDBJ databases">
        <authorList>
            <person name="Mah S.A."/>
            <person name="Swanson W.J."/>
            <person name="Moy G.W."/>
            <person name="Vacquier V.D."/>
        </authorList>
    </citation>
    <scope>NUCLEOTIDE SEQUENCE [LARGE SCALE GENOMIC DNA]</scope>
    <source>
        <strain evidence="9 10">GSMNP</strain>
    </source>
</reference>
<dbReference type="InterPro" id="IPR039974">
    <property type="entry name" value="Splicing_factor_SLU7"/>
</dbReference>
<evidence type="ECO:0000256" key="7">
    <source>
        <dbReference type="RuleBase" id="RU367071"/>
    </source>
</evidence>
<dbReference type="GO" id="GO:0000398">
    <property type="term" value="P:mRNA splicing, via spliceosome"/>
    <property type="evidence" value="ECO:0007669"/>
    <property type="project" value="UniProtKB-UniRule"/>
</dbReference>
<keyword evidence="3 7" id="KW-0507">mRNA processing</keyword>
<organism evidence="9 10">
    <name type="scientific">Smittium culicis</name>
    <dbReference type="NCBI Taxonomy" id="133412"/>
    <lineage>
        <taxon>Eukaryota</taxon>
        <taxon>Fungi</taxon>
        <taxon>Fungi incertae sedis</taxon>
        <taxon>Zoopagomycota</taxon>
        <taxon>Kickxellomycotina</taxon>
        <taxon>Harpellomycetes</taxon>
        <taxon>Harpellales</taxon>
        <taxon>Legeriomycetaceae</taxon>
        <taxon>Smittium</taxon>
    </lineage>
</organism>
<protein>
    <recommendedName>
        <fullName evidence="7">Pre-mRNA-splicing factor SLU7</fullName>
    </recommendedName>
</protein>
<evidence type="ECO:0000256" key="5">
    <source>
        <dbReference type="ARBA" id="ARBA00023187"/>
    </source>
</evidence>
<comment type="subunit">
    <text evidence="7">Associated with the spliceosome.</text>
</comment>
<dbReference type="EMBL" id="LSSN01005876">
    <property type="protein sequence ID" value="OMJ08117.1"/>
    <property type="molecule type" value="Genomic_DNA"/>
</dbReference>